<evidence type="ECO:0000256" key="2">
    <source>
        <dbReference type="ARBA" id="ARBA00022741"/>
    </source>
</evidence>
<dbReference type="GO" id="GO:0016887">
    <property type="term" value="F:ATP hydrolysis activity"/>
    <property type="evidence" value="ECO:0007669"/>
    <property type="project" value="InterPro"/>
</dbReference>
<reference evidence="6 7" key="1">
    <citation type="submission" date="2014-04" db="EMBL/GenBank/DDBJ databases">
        <title>Genome sequencing of Vibrio navarrensis strains.</title>
        <authorList>
            <person name="Gladney L.M."/>
            <person name="Katz L.S."/>
            <person name="Marino-Ramirez L."/>
            <person name="Jordan I.K."/>
        </authorList>
    </citation>
    <scope>NUCLEOTIDE SEQUENCE [LARGE SCALE GENOMIC DNA]</scope>
    <source>
        <strain evidence="6 7">ATCC 51183</strain>
    </source>
</reference>
<evidence type="ECO:0000259" key="5">
    <source>
        <dbReference type="PROSITE" id="PS50893"/>
    </source>
</evidence>
<proteinExistence type="predicted"/>
<keyword evidence="3" id="KW-0067">ATP-binding</keyword>
<dbReference type="InterPro" id="IPR017871">
    <property type="entry name" value="ABC_transporter-like_CS"/>
</dbReference>
<dbReference type="PROSITE" id="PS00211">
    <property type="entry name" value="ABC_TRANSPORTER_1"/>
    <property type="match status" value="1"/>
</dbReference>
<keyword evidence="7" id="KW-1185">Reference proteome</keyword>
<dbReference type="AlphaFoldDB" id="A0A099LVJ9"/>
<evidence type="ECO:0000256" key="3">
    <source>
        <dbReference type="ARBA" id="ARBA00022840"/>
    </source>
</evidence>
<dbReference type="Pfam" id="PF00005">
    <property type="entry name" value="ABC_tran"/>
    <property type="match status" value="2"/>
</dbReference>
<name>A0A099LVJ9_9VIBR</name>
<comment type="caution">
    <text evidence="6">The sequence shown here is derived from an EMBL/GenBank/DDBJ whole genome shotgun (WGS) entry which is preliminary data.</text>
</comment>
<accession>A0A099LVJ9</accession>
<evidence type="ECO:0000256" key="1">
    <source>
        <dbReference type="ARBA" id="ARBA00022737"/>
    </source>
</evidence>
<evidence type="ECO:0000313" key="6">
    <source>
        <dbReference type="EMBL" id="KGK12268.1"/>
    </source>
</evidence>
<dbReference type="InterPro" id="IPR050611">
    <property type="entry name" value="ABCF"/>
</dbReference>
<dbReference type="RefSeq" id="WP_039428199.1">
    <property type="nucleotide sequence ID" value="NZ_CP061844.1"/>
</dbReference>
<dbReference type="InterPro" id="IPR003439">
    <property type="entry name" value="ABC_transporter-like_ATP-bd"/>
</dbReference>
<feature type="compositionally biased region" description="Basic and acidic residues" evidence="4">
    <location>
        <begin position="250"/>
        <end position="261"/>
    </location>
</feature>
<gene>
    <name evidence="6" type="ORF">EA26_13480</name>
</gene>
<evidence type="ECO:0000313" key="7">
    <source>
        <dbReference type="Proteomes" id="UP000029994"/>
    </source>
</evidence>
<dbReference type="Proteomes" id="UP000029994">
    <property type="component" value="Unassembled WGS sequence"/>
</dbReference>
<dbReference type="InterPro" id="IPR003593">
    <property type="entry name" value="AAA+_ATPase"/>
</dbReference>
<dbReference type="GO" id="GO:0005524">
    <property type="term" value="F:ATP binding"/>
    <property type="evidence" value="ECO:0007669"/>
    <property type="project" value="UniProtKB-KW"/>
</dbReference>
<feature type="domain" description="ABC transporter" evidence="5">
    <location>
        <begin position="4"/>
        <end position="237"/>
    </location>
</feature>
<keyword evidence="2" id="KW-0547">Nucleotide-binding</keyword>
<evidence type="ECO:0000256" key="4">
    <source>
        <dbReference type="SAM" id="MobiDB-lite"/>
    </source>
</evidence>
<feature type="region of interest" description="Disordered" evidence="4">
    <location>
        <begin position="250"/>
        <end position="291"/>
    </location>
</feature>
<sequence>MPNIHAHQLSFQLNSGEWLFHSLDFHFPAGKSGLVGRNGGGKSVLLQLLIGKLTATSGHVHVGATIGYFDQNIHEQERDATIATYLGMADPLAAFRAIEAGSVDTEHFTQLGEQWNIVETIQSILDELRITLPPDASCRELSGGQFTLLKLKRLFLASSDALVLDEPTNHLDTLSREWLITQLRKEQRPVLVASHDRALLMEMDRIARLTSEGLHWFEGNYAAYHSQWQFQQQALERKVAQLKSEQKSIARELQKSREKAQQRAAQGRKALRTGSQPKILMDGKKNSAEKSRSAAVINGQNQLKRNQQQLLSLSAKRVRESPTAIYLTDVESSKNRQLLSVERYRSCGANHQLLDFQVRQFEHLRLSGANGCGKSRLLKAIAGLHQEYQGQIKLNTSVVYLDQDYRLLELERSVLENLVDFCPSLGEGDARLLLAGIGFRGDSVHRKARHLSGGEKMKLAMLMVSHVDGDPLLLLDELDNHLDIESKTVLASALRDYRGALILVSHDDYFVEAAKLDKECKVESLG</sequence>
<dbReference type="PANTHER" id="PTHR19211">
    <property type="entry name" value="ATP-BINDING TRANSPORT PROTEIN-RELATED"/>
    <property type="match status" value="1"/>
</dbReference>
<dbReference type="SMART" id="SM00382">
    <property type="entry name" value="AAA"/>
    <property type="match status" value="2"/>
</dbReference>
<dbReference type="PANTHER" id="PTHR19211:SF6">
    <property type="entry name" value="BLL7188 PROTEIN"/>
    <property type="match status" value="1"/>
</dbReference>
<feature type="compositionally biased region" description="Basic and acidic residues" evidence="4">
    <location>
        <begin position="281"/>
        <end position="291"/>
    </location>
</feature>
<protein>
    <submittedName>
        <fullName evidence="6">ABC transporter ATPase</fullName>
    </submittedName>
</protein>
<dbReference type="Gene3D" id="3.40.50.300">
    <property type="entry name" value="P-loop containing nucleotide triphosphate hydrolases"/>
    <property type="match status" value="2"/>
</dbReference>
<dbReference type="STRING" id="29495.EA26_13480"/>
<dbReference type="SUPFAM" id="SSF52540">
    <property type="entry name" value="P-loop containing nucleoside triphosphate hydrolases"/>
    <property type="match status" value="2"/>
</dbReference>
<dbReference type="eggNOG" id="COG0488">
    <property type="taxonomic scope" value="Bacteria"/>
</dbReference>
<keyword evidence="1" id="KW-0677">Repeat</keyword>
<dbReference type="GeneID" id="43684165"/>
<dbReference type="EMBL" id="JMCG01000001">
    <property type="protein sequence ID" value="KGK12268.1"/>
    <property type="molecule type" value="Genomic_DNA"/>
</dbReference>
<dbReference type="InterPro" id="IPR027417">
    <property type="entry name" value="P-loop_NTPase"/>
</dbReference>
<organism evidence="6 7">
    <name type="scientific">Vibrio navarrensis</name>
    <dbReference type="NCBI Taxonomy" id="29495"/>
    <lineage>
        <taxon>Bacteria</taxon>
        <taxon>Pseudomonadati</taxon>
        <taxon>Pseudomonadota</taxon>
        <taxon>Gammaproteobacteria</taxon>
        <taxon>Vibrionales</taxon>
        <taxon>Vibrionaceae</taxon>
        <taxon>Vibrio</taxon>
    </lineage>
</organism>
<dbReference type="PROSITE" id="PS50893">
    <property type="entry name" value="ABC_TRANSPORTER_2"/>
    <property type="match status" value="1"/>
</dbReference>